<name>A0A437SS92_9LACO</name>
<dbReference type="EMBL" id="RXIA01000064">
    <property type="protein sequence ID" value="RVU69805.1"/>
    <property type="molecule type" value="Genomic_DNA"/>
</dbReference>
<comment type="caution">
    <text evidence="1">The sequence shown here is derived from an EMBL/GenBank/DDBJ whole genome shotgun (WGS) entry which is preliminary data.</text>
</comment>
<keyword evidence="2" id="KW-1185">Reference proteome</keyword>
<organism evidence="1 2">
    <name type="scientific">Lactobacillus xujianguonis</name>
    <dbReference type="NCBI Taxonomy" id="2495899"/>
    <lineage>
        <taxon>Bacteria</taxon>
        <taxon>Bacillati</taxon>
        <taxon>Bacillota</taxon>
        <taxon>Bacilli</taxon>
        <taxon>Lactobacillales</taxon>
        <taxon>Lactobacillaceae</taxon>
        <taxon>Lactobacillus</taxon>
    </lineage>
</organism>
<dbReference type="Proteomes" id="UP000288291">
    <property type="component" value="Unassembled WGS sequence"/>
</dbReference>
<reference evidence="1 2" key="1">
    <citation type="submission" date="2018-12" db="EMBL/GenBank/DDBJ databases">
        <authorList>
            <person name="Meng J."/>
        </authorList>
    </citation>
    <scope>NUCLEOTIDE SEQUENCE [LARGE SCALE GENOMIC DNA]</scope>
    <source>
        <strain evidence="1 2">HT111-2</strain>
    </source>
</reference>
<evidence type="ECO:0000313" key="1">
    <source>
        <dbReference type="EMBL" id="RVU69805.1"/>
    </source>
</evidence>
<evidence type="ECO:0000313" key="2">
    <source>
        <dbReference type="Proteomes" id="UP000288291"/>
    </source>
</evidence>
<gene>
    <name evidence="1" type="ORF">EJK17_11130</name>
</gene>
<sequence length="55" mass="6390">YYINEDPQKGFNGLTAGEMRREALKGNIKSCPIAPNHRIKRYTTRKLKKLKKILS</sequence>
<proteinExistence type="predicted"/>
<dbReference type="AlphaFoldDB" id="A0A437SS92"/>
<protein>
    <submittedName>
        <fullName evidence="1">IS3 family transposase</fullName>
    </submittedName>
</protein>
<feature type="non-terminal residue" evidence="1">
    <location>
        <position position="1"/>
    </location>
</feature>
<accession>A0A437SS92</accession>